<keyword evidence="2" id="KW-1185">Reference proteome</keyword>
<proteinExistence type="predicted"/>
<comment type="caution">
    <text evidence="1">The sequence shown here is derived from an EMBL/GenBank/DDBJ whole genome shotgun (WGS) entry which is preliminary data.</text>
</comment>
<reference evidence="1 2" key="1">
    <citation type="submission" date="2022-10" db="EMBL/GenBank/DDBJ databases">
        <title>Chitinophaga nivalis PC15 sp. nov., isolated from Pyeongchang county, South Korea.</title>
        <authorList>
            <person name="Trinh H.N."/>
        </authorList>
    </citation>
    <scope>NUCLEOTIDE SEQUENCE [LARGE SCALE GENOMIC DNA]</scope>
    <source>
        <strain evidence="1 2">PC14</strain>
    </source>
</reference>
<dbReference type="EMBL" id="JAPDNS010000002">
    <property type="protein sequence ID" value="MCW3486797.1"/>
    <property type="molecule type" value="Genomic_DNA"/>
</dbReference>
<evidence type="ECO:0000313" key="2">
    <source>
        <dbReference type="Proteomes" id="UP001207742"/>
    </source>
</evidence>
<name>A0ABT3IS46_9BACT</name>
<gene>
    <name evidence="1" type="ORF">OL497_23065</name>
</gene>
<evidence type="ECO:0000313" key="1">
    <source>
        <dbReference type="EMBL" id="MCW3486797.1"/>
    </source>
</evidence>
<sequence>MSNTAQAPEHSRTAQRSVVNNISVLTIVDVEQIKSLNPNPSQDPDKPQPIHYNQGVTMRCPYDHFVSEPGPGNITFKANLQDTVSFRATTVSGNSENAVIVYKIKGNDSVNVFNPFLTNTITRTGSVVPSSPNSVPPLTTPLTFYSFDSKIKSKGTEVFTIYLALYELDASGENQVLYGYFYWDPTIQVQ</sequence>
<dbReference type="Proteomes" id="UP001207742">
    <property type="component" value="Unassembled WGS sequence"/>
</dbReference>
<accession>A0ABT3IS46</accession>
<dbReference type="InterPro" id="IPR021087">
    <property type="entry name" value="Uncharacterised_PixA/AidA"/>
</dbReference>
<dbReference type="Pfam" id="PF12306">
    <property type="entry name" value="PixA"/>
    <property type="match status" value="1"/>
</dbReference>
<dbReference type="RefSeq" id="WP_264733612.1">
    <property type="nucleotide sequence ID" value="NZ_JAPDNR010000001.1"/>
</dbReference>
<dbReference type="InterPro" id="IPR038712">
    <property type="entry name" value="PixA-like_sf"/>
</dbReference>
<protein>
    <submittedName>
        <fullName evidence="1">Inclusion body family protein</fullName>
    </submittedName>
</protein>
<organism evidence="1 2">
    <name type="scientific">Chitinophaga nivalis</name>
    <dbReference type="NCBI Taxonomy" id="2991709"/>
    <lineage>
        <taxon>Bacteria</taxon>
        <taxon>Pseudomonadati</taxon>
        <taxon>Bacteroidota</taxon>
        <taxon>Chitinophagia</taxon>
        <taxon>Chitinophagales</taxon>
        <taxon>Chitinophagaceae</taxon>
        <taxon>Chitinophaga</taxon>
    </lineage>
</organism>
<dbReference type="Gene3D" id="2.60.40.3910">
    <property type="entry name" value="Inclusion body protein"/>
    <property type="match status" value="1"/>
</dbReference>